<dbReference type="Proteomes" id="UP000320085">
    <property type="component" value="Unassembled WGS sequence"/>
</dbReference>
<protein>
    <submittedName>
        <fullName evidence="1">Uncharacterized protein</fullName>
    </submittedName>
</protein>
<accession>A0A543PUE0</accession>
<name>A0A543PUE0_9MICO</name>
<reference evidence="1 2" key="1">
    <citation type="submission" date="2019-06" db="EMBL/GenBank/DDBJ databases">
        <title>Sequencing the genomes of 1000 actinobacteria strains.</title>
        <authorList>
            <person name="Klenk H.-P."/>
        </authorList>
    </citation>
    <scope>NUCLEOTIDE SEQUENCE [LARGE SCALE GENOMIC DNA]</scope>
    <source>
        <strain evidence="1 2">DSM 21776</strain>
    </source>
</reference>
<comment type="caution">
    <text evidence="1">The sequence shown here is derived from an EMBL/GenBank/DDBJ whole genome shotgun (WGS) entry which is preliminary data.</text>
</comment>
<dbReference type="RefSeq" id="WP_141820115.1">
    <property type="nucleotide sequence ID" value="NZ_BAAAQC010000005.1"/>
</dbReference>
<organism evidence="1 2">
    <name type="scientific">Humibacillus xanthopallidus</name>
    <dbReference type="NCBI Taxonomy" id="412689"/>
    <lineage>
        <taxon>Bacteria</taxon>
        <taxon>Bacillati</taxon>
        <taxon>Actinomycetota</taxon>
        <taxon>Actinomycetes</taxon>
        <taxon>Micrococcales</taxon>
        <taxon>Intrasporangiaceae</taxon>
        <taxon>Humibacillus</taxon>
    </lineage>
</organism>
<proteinExistence type="predicted"/>
<dbReference type="AlphaFoldDB" id="A0A543PUE0"/>
<dbReference type="EMBL" id="VFQF01000001">
    <property type="protein sequence ID" value="TQN47698.1"/>
    <property type="molecule type" value="Genomic_DNA"/>
</dbReference>
<evidence type="ECO:0000313" key="1">
    <source>
        <dbReference type="EMBL" id="TQN47698.1"/>
    </source>
</evidence>
<sequence length="95" mass="9865">MINVRESAPITGDDWTQAFVDAIAKAEQLGLAGVVVPSDPALYTVRRPTAGQTPSIDLRGLHGLALFGEGARSVISMIGPGAWRLIHIGGEATAS</sequence>
<gene>
    <name evidence="1" type="ORF">FHX52_0807</name>
</gene>
<evidence type="ECO:0000313" key="2">
    <source>
        <dbReference type="Proteomes" id="UP000320085"/>
    </source>
</evidence>